<dbReference type="AlphaFoldDB" id="A0A3M7QYS3"/>
<evidence type="ECO:0000313" key="1">
    <source>
        <dbReference type="EMBL" id="RNA16158.1"/>
    </source>
</evidence>
<gene>
    <name evidence="1" type="ORF">BpHYR1_050147</name>
</gene>
<keyword evidence="2" id="KW-1185">Reference proteome</keyword>
<name>A0A3M7QYS3_BRAPC</name>
<dbReference type="Proteomes" id="UP000276133">
    <property type="component" value="Unassembled WGS sequence"/>
</dbReference>
<comment type="caution">
    <text evidence="1">The sequence shown here is derived from an EMBL/GenBank/DDBJ whole genome shotgun (WGS) entry which is preliminary data.</text>
</comment>
<accession>A0A3M7QYS3</accession>
<reference evidence="1 2" key="1">
    <citation type="journal article" date="2018" name="Sci. Rep.">
        <title>Genomic signatures of local adaptation to the degree of environmental predictability in rotifers.</title>
        <authorList>
            <person name="Franch-Gras L."/>
            <person name="Hahn C."/>
            <person name="Garcia-Roger E.M."/>
            <person name="Carmona M.J."/>
            <person name="Serra M."/>
            <person name="Gomez A."/>
        </authorList>
    </citation>
    <scope>NUCLEOTIDE SEQUENCE [LARGE SCALE GENOMIC DNA]</scope>
    <source>
        <strain evidence="1">HYR1</strain>
    </source>
</reference>
<organism evidence="1 2">
    <name type="scientific">Brachionus plicatilis</name>
    <name type="common">Marine rotifer</name>
    <name type="synonym">Brachionus muelleri</name>
    <dbReference type="NCBI Taxonomy" id="10195"/>
    <lineage>
        <taxon>Eukaryota</taxon>
        <taxon>Metazoa</taxon>
        <taxon>Spiralia</taxon>
        <taxon>Gnathifera</taxon>
        <taxon>Rotifera</taxon>
        <taxon>Eurotatoria</taxon>
        <taxon>Monogononta</taxon>
        <taxon>Pseudotrocha</taxon>
        <taxon>Ploima</taxon>
        <taxon>Brachionidae</taxon>
        <taxon>Brachionus</taxon>
    </lineage>
</organism>
<proteinExistence type="predicted"/>
<protein>
    <submittedName>
        <fullName evidence="1">Uncharacterized protein</fullName>
    </submittedName>
</protein>
<evidence type="ECO:0000313" key="2">
    <source>
        <dbReference type="Proteomes" id="UP000276133"/>
    </source>
</evidence>
<sequence length="115" mass="12439">MAKPVIGCKALFENSMSMLITPLRRVNVPFISRPLPFWAESQFCLGGAKVAVPTDDAMFRPEKMSARPPMLVLENTGSGDGALIEANCAFCTVSGWLEPIIKLSKPSPKRSNAAD</sequence>
<dbReference type="EMBL" id="REGN01004790">
    <property type="protein sequence ID" value="RNA16158.1"/>
    <property type="molecule type" value="Genomic_DNA"/>
</dbReference>